<proteinExistence type="predicted"/>
<comment type="caution">
    <text evidence="3">The sequence shown here is derived from an EMBL/GenBank/DDBJ whole genome shotgun (WGS) entry which is preliminary data.</text>
</comment>
<dbReference type="SUPFAM" id="SSF55154">
    <property type="entry name" value="CYTH-like phosphatases"/>
    <property type="match status" value="1"/>
</dbReference>
<feature type="region of interest" description="Disordered" evidence="1">
    <location>
        <begin position="17"/>
        <end position="90"/>
    </location>
</feature>
<feature type="domain" description="CYTH" evidence="2">
    <location>
        <begin position="115"/>
        <end position="331"/>
    </location>
</feature>
<dbReference type="PROSITE" id="PS51707">
    <property type="entry name" value="CYTH"/>
    <property type="match status" value="1"/>
</dbReference>
<dbReference type="SMART" id="SM01118">
    <property type="entry name" value="CYTH"/>
    <property type="match status" value="1"/>
</dbReference>
<dbReference type="Pfam" id="PF01928">
    <property type="entry name" value="CYTH"/>
    <property type="match status" value="1"/>
</dbReference>
<sequence length="331" mass="35038">MSSEMAVQFFARRTDCDETTGGKHLSPLRTEQRGTLSNAGQRRPLGGRGRRVHLRASVDRDPHRGAEPLRRSEMAPAGMSAAGRAGGSHAGRSLADLAGGGVGAGTCSQSGKVTTLEVEIKLAVPPTVPGGPGALFERLAAQETLAGFPLGAAQRVALRDTYFDTDDGALAGAGACLRVRREDGRTLITLKVTQAREDALTRREEYEAPLDLASLREVVERIRPLIGPGTVPFAAFAAGRPAGPLEPVLDVRTERIVRTVGNVATLSLDRVLYPGLAPEPYYDIEVEAAPGLADPAVLRALEAALTAAADGHLRPEGRSKLERGLALLRRR</sequence>
<name>A0A953ICI8_SYMTR</name>
<dbReference type="EMBL" id="PIUK01000111">
    <property type="protein sequence ID" value="MBY6276819.1"/>
    <property type="molecule type" value="Genomic_DNA"/>
</dbReference>
<dbReference type="AlphaFoldDB" id="A0A953ICI8"/>
<evidence type="ECO:0000256" key="1">
    <source>
        <dbReference type="SAM" id="MobiDB-lite"/>
    </source>
</evidence>
<evidence type="ECO:0000259" key="2">
    <source>
        <dbReference type="PROSITE" id="PS51707"/>
    </source>
</evidence>
<dbReference type="Proteomes" id="UP000732377">
    <property type="component" value="Unassembled WGS sequence"/>
</dbReference>
<reference evidence="3" key="1">
    <citation type="submission" date="2017-11" db="EMBL/GenBank/DDBJ databases">
        <title>Three new genomes from thermophilic consortium.</title>
        <authorList>
            <person name="Quaggio R."/>
            <person name="Amgarten D."/>
            <person name="Setubal J.C."/>
        </authorList>
    </citation>
    <scope>NUCLEOTIDE SEQUENCE</scope>
    <source>
        <strain evidence="3">ZCTH01-B2</strain>
    </source>
</reference>
<organism evidence="3 4">
    <name type="scientific">Symbiobacterium thermophilum</name>
    <dbReference type="NCBI Taxonomy" id="2734"/>
    <lineage>
        <taxon>Bacteria</taxon>
        <taxon>Bacillati</taxon>
        <taxon>Bacillota</taxon>
        <taxon>Clostridia</taxon>
        <taxon>Eubacteriales</taxon>
        <taxon>Symbiobacteriaceae</taxon>
        <taxon>Symbiobacterium</taxon>
    </lineage>
</organism>
<evidence type="ECO:0000313" key="4">
    <source>
        <dbReference type="Proteomes" id="UP000732377"/>
    </source>
</evidence>
<accession>A0A953ICI8</accession>
<protein>
    <recommendedName>
        <fullName evidence="2">CYTH domain-containing protein</fullName>
    </recommendedName>
</protein>
<feature type="compositionally biased region" description="Basic and acidic residues" evidence="1">
    <location>
        <begin position="56"/>
        <end position="73"/>
    </location>
</feature>
<evidence type="ECO:0000313" key="3">
    <source>
        <dbReference type="EMBL" id="MBY6276819.1"/>
    </source>
</evidence>
<dbReference type="Gene3D" id="2.40.320.10">
    <property type="entry name" value="Hypothetical Protein Pfu-838710-001"/>
    <property type="match status" value="1"/>
</dbReference>
<gene>
    <name evidence="3" type="ORF">CWE10_11530</name>
</gene>
<dbReference type="InterPro" id="IPR023577">
    <property type="entry name" value="CYTH_domain"/>
</dbReference>
<dbReference type="InterPro" id="IPR033469">
    <property type="entry name" value="CYTH-like_dom_sf"/>
</dbReference>